<dbReference type="PANTHER" id="PTHR38435:SF2">
    <property type="entry name" value="DUF871 DOMAIN-CONTAINING PROTEIN"/>
    <property type="match status" value="1"/>
</dbReference>
<dbReference type="Gene3D" id="3.20.20.70">
    <property type="entry name" value="Aldolase class I"/>
    <property type="match status" value="1"/>
</dbReference>
<evidence type="ECO:0000259" key="1">
    <source>
        <dbReference type="Pfam" id="PF05913"/>
    </source>
</evidence>
<dbReference type="InterPro" id="IPR017853">
    <property type="entry name" value="GH"/>
</dbReference>
<dbReference type="Pfam" id="PF05913">
    <property type="entry name" value="MupG_C"/>
    <property type="match status" value="1"/>
</dbReference>
<evidence type="ECO:0000259" key="2">
    <source>
        <dbReference type="Pfam" id="PF19200"/>
    </source>
</evidence>
<name>A0A0B2JRX6_9FIRM</name>
<dbReference type="EMBL" id="JSCE01000224">
    <property type="protein sequence ID" value="KHM50499.1"/>
    <property type="molecule type" value="Genomic_DNA"/>
</dbReference>
<dbReference type="AlphaFoldDB" id="A0A0B2JRX6"/>
<dbReference type="SUPFAM" id="SSF51445">
    <property type="entry name" value="(Trans)glycosidases"/>
    <property type="match status" value="1"/>
</dbReference>
<feature type="domain" description="6-phospho-N-acetylmuramidase C-terminal" evidence="1">
    <location>
        <begin position="259"/>
        <end position="357"/>
    </location>
</feature>
<proteinExistence type="predicted"/>
<organism evidence="3 4">
    <name type="scientific">Anaerovibrio lipolyticus</name>
    <dbReference type="NCBI Taxonomy" id="82374"/>
    <lineage>
        <taxon>Bacteria</taxon>
        <taxon>Bacillati</taxon>
        <taxon>Bacillota</taxon>
        <taxon>Negativicutes</taxon>
        <taxon>Selenomonadales</taxon>
        <taxon>Selenomonadaceae</taxon>
        <taxon>Anaerovibrio</taxon>
    </lineage>
</organism>
<dbReference type="Pfam" id="PF19200">
    <property type="entry name" value="MupG_N"/>
    <property type="match status" value="1"/>
</dbReference>
<dbReference type="InterPro" id="IPR013785">
    <property type="entry name" value="Aldolase_TIM"/>
</dbReference>
<keyword evidence="4" id="KW-1185">Reference proteome</keyword>
<evidence type="ECO:0000313" key="4">
    <source>
        <dbReference type="Proteomes" id="UP000030993"/>
    </source>
</evidence>
<dbReference type="SUPFAM" id="SSF50891">
    <property type="entry name" value="Cyclophilin-like"/>
    <property type="match status" value="1"/>
</dbReference>
<dbReference type="STRING" id="82374.NZ47_12195"/>
<dbReference type="Proteomes" id="UP000030993">
    <property type="component" value="Unassembled WGS sequence"/>
</dbReference>
<sequence>MSNGISIYLGLDNHLDENIELIKKAANAGIKRIFTSLHIPEADAEVLKAELKKILAAAKEYNMDVISDISPRAMKILGFAGFSLNHFSQLGIETLRLDDGFTFDDIITMSNNDLGIKLQLNASTITKDFLENLKEAGTDMSNIEAMHNFFPRENTGLSEEFVYKKTRLLHEYDIKVSAFIPSFNRPRSPIFAGLPTLELHRKTSFDFSLRHLLAMGIDSVFVGDSLPNDKEIWLLGSFSDTDAVLLRPAPWTVDDDIIKLLKMPYTTRPDEARDVIRTQESRRYARDSAISIKSDNCGPRNAGYVTLDNENYGRYQGELQIIKEYLPPDHRVNIVASLSNDEKLLIKYLTPGKAFKFIL</sequence>
<comment type="caution">
    <text evidence="3">The sequence shown here is derived from an EMBL/GenBank/DDBJ whole genome shotgun (WGS) entry which is preliminary data.</text>
</comment>
<protein>
    <recommendedName>
        <fullName evidence="5">Cell surface protein</fullName>
    </recommendedName>
</protein>
<feature type="domain" description="6-phospho-N-acetylmuramidase N-terminal" evidence="2">
    <location>
        <begin position="4"/>
        <end position="233"/>
    </location>
</feature>
<accession>A0A0B2JRX6</accession>
<dbReference type="InterPro" id="IPR043797">
    <property type="entry name" value="MupG_N"/>
</dbReference>
<dbReference type="InterPro" id="IPR043894">
    <property type="entry name" value="MupG_C"/>
</dbReference>
<dbReference type="RefSeq" id="WP_039211316.1">
    <property type="nucleotide sequence ID" value="NZ_JSCE01000224.1"/>
</dbReference>
<reference evidence="3 4" key="1">
    <citation type="journal article" date="2013" name="PLoS ONE">
        <title>Identification and characterization of three novel lipases belonging to families II and V from Anaerovibrio lipolyticus 5ST.</title>
        <authorList>
            <person name="Prive F."/>
            <person name="Kaderbhai N.N."/>
            <person name="Girdwood S."/>
            <person name="Worgan H.J."/>
            <person name="Pinloche E."/>
            <person name="Scollan N.D."/>
            <person name="Huws S.A."/>
            <person name="Newbold C.J."/>
        </authorList>
    </citation>
    <scope>NUCLEOTIDE SEQUENCE [LARGE SCALE GENOMIC DNA]</scope>
    <source>
        <strain evidence="3 4">5S</strain>
    </source>
</reference>
<dbReference type="InterPro" id="IPR008589">
    <property type="entry name" value="MupG"/>
</dbReference>
<evidence type="ECO:0000313" key="3">
    <source>
        <dbReference type="EMBL" id="KHM50499.1"/>
    </source>
</evidence>
<dbReference type="InterPro" id="IPR029000">
    <property type="entry name" value="Cyclophilin-like_dom_sf"/>
</dbReference>
<dbReference type="PANTHER" id="PTHR38435">
    <property type="match status" value="1"/>
</dbReference>
<dbReference type="eggNOG" id="COG3589">
    <property type="taxonomic scope" value="Bacteria"/>
</dbReference>
<evidence type="ECO:0008006" key="5">
    <source>
        <dbReference type="Google" id="ProtNLM"/>
    </source>
</evidence>
<gene>
    <name evidence="3" type="ORF">NZ47_12195</name>
</gene>
<dbReference type="Gene3D" id="2.40.100.10">
    <property type="entry name" value="Cyclophilin-like"/>
    <property type="match status" value="1"/>
</dbReference>